<dbReference type="PaxDb" id="4113-PGSC0003DMT400089850"/>
<sequence>MLSLKFKQVFIVSKKCVAKDHSAQLVGIANRLSDPSFGLVHRLSTLAFSKFKFCNVRRWSTASRNRSASCRLLLYLADSIFSLKAWHIGTLGETIAIRWYHGRLTEFDPPPKYIGGQVTEFLDVDVDRMSYFELRNYIKELGYIIDYNNSSDDEVEGESGSEGDTNEDTEVDSDVHQEYIEIRASKRHFKRSQIRSRGTTSDQINVDKKGPNIGYDETNIGIRESLVGKLGGDEPYYLSNEAPSFEIDDETGWGDGEEVDQVVHKPVRRKRTLNRVMCDETSKKIIWELGLVFGSVDEFRVAVTRYAV</sequence>
<dbReference type="EnsemblPlants" id="PGSC0003DMT400089850">
    <property type="protein sequence ID" value="PGSC0003DMT400089850"/>
    <property type="gene ID" value="PGSC0003DMG400039421"/>
</dbReference>
<evidence type="ECO:0000313" key="3">
    <source>
        <dbReference type="EnsemblPlants" id="PGSC0003DMT400089850"/>
    </source>
</evidence>
<organism evidence="3 4">
    <name type="scientific">Solanum tuberosum</name>
    <name type="common">Potato</name>
    <dbReference type="NCBI Taxonomy" id="4113"/>
    <lineage>
        <taxon>Eukaryota</taxon>
        <taxon>Viridiplantae</taxon>
        <taxon>Streptophyta</taxon>
        <taxon>Embryophyta</taxon>
        <taxon>Tracheophyta</taxon>
        <taxon>Spermatophyta</taxon>
        <taxon>Magnoliopsida</taxon>
        <taxon>eudicotyledons</taxon>
        <taxon>Gunneridae</taxon>
        <taxon>Pentapetalae</taxon>
        <taxon>asterids</taxon>
        <taxon>lamiids</taxon>
        <taxon>Solanales</taxon>
        <taxon>Solanaceae</taxon>
        <taxon>Solanoideae</taxon>
        <taxon>Solaneae</taxon>
        <taxon>Solanum</taxon>
    </lineage>
</organism>
<feature type="domain" description="PB1-like" evidence="2">
    <location>
        <begin position="97"/>
        <end position="144"/>
    </location>
</feature>
<evidence type="ECO:0000313" key="4">
    <source>
        <dbReference type="Proteomes" id="UP000011115"/>
    </source>
</evidence>
<proteinExistence type="predicted"/>
<protein>
    <recommendedName>
        <fullName evidence="2">PB1-like domain-containing protein</fullName>
    </recommendedName>
</protein>
<evidence type="ECO:0000256" key="1">
    <source>
        <dbReference type="SAM" id="MobiDB-lite"/>
    </source>
</evidence>
<dbReference type="AlphaFoldDB" id="M1DJ23"/>
<reference evidence="4" key="1">
    <citation type="journal article" date="2011" name="Nature">
        <title>Genome sequence and analysis of the tuber crop potato.</title>
        <authorList>
            <consortium name="The Potato Genome Sequencing Consortium"/>
        </authorList>
    </citation>
    <scope>NUCLEOTIDE SEQUENCE [LARGE SCALE GENOMIC DNA]</scope>
    <source>
        <strain evidence="4">cv. DM1-3 516 R44</strain>
    </source>
</reference>
<evidence type="ECO:0000259" key="2">
    <source>
        <dbReference type="Pfam" id="PF26130"/>
    </source>
</evidence>
<accession>M1DJ23</accession>
<reference evidence="3" key="2">
    <citation type="submission" date="2015-06" db="UniProtKB">
        <authorList>
            <consortium name="EnsemblPlants"/>
        </authorList>
    </citation>
    <scope>IDENTIFICATION</scope>
    <source>
        <strain evidence="3">DM1-3 516 R44</strain>
    </source>
</reference>
<feature type="region of interest" description="Disordered" evidence="1">
    <location>
        <begin position="191"/>
        <end position="210"/>
    </location>
</feature>
<dbReference type="Proteomes" id="UP000011115">
    <property type="component" value="Unassembled WGS sequence"/>
</dbReference>
<feature type="compositionally biased region" description="Polar residues" evidence="1">
    <location>
        <begin position="195"/>
        <end position="204"/>
    </location>
</feature>
<dbReference type="Pfam" id="PF26130">
    <property type="entry name" value="PB1-like"/>
    <property type="match status" value="1"/>
</dbReference>
<dbReference type="Gramene" id="PGSC0003DMT400089850">
    <property type="protein sequence ID" value="PGSC0003DMT400089850"/>
    <property type="gene ID" value="PGSC0003DMG400039421"/>
</dbReference>
<name>M1DJ23_SOLTU</name>
<dbReference type="InParanoid" id="M1DJ23"/>
<keyword evidence="4" id="KW-1185">Reference proteome</keyword>
<dbReference type="HOGENOM" id="CLU_904324_0_0_1"/>
<feature type="region of interest" description="Disordered" evidence="1">
    <location>
        <begin position="152"/>
        <end position="172"/>
    </location>
</feature>
<dbReference type="InterPro" id="IPR058594">
    <property type="entry name" value="PB1-like_dom_pln"/>
</dbReference>